<proteinExistence type="inferred from homology"/>
<dbReference type="SUPFAM" id="SSF58104">
    <property type="entry name" value="Methyl-accepting chemotaxis protein (MCP) signaling domain"/>
    <property type="match status" value="1"/>
</dbReference>
<dbReference type="PANTHER" id="PTHR43531:SF14">
    <property type="entry name" value="METHYL-ACCEPTING CHEMOTAXIS PROTEIN I-RELATED"/>
    <property type="match status" value="1"/>
</dbReference>
<dbReference type="Gene3D" id="1.10.287.950">
    <property type="entry name" value="Methyl-accepting chemotaxis protein"/>
    <property type="match status" value="1"/>
</dbReference>
<keyword evidence="4" id="KW-1185">Reference proteome</keyword>
<dbReference type="PANTHER" id="PTHR43531">
    <property type="entry name" value="PROTEIN ICFG"/>
    <property type="match status" value="1"/>
</dbReference>
<sequence>MVSEITAASVEQSHGLEQVNQAVIQMDKIAQANAALIEQATPATQLLEEQANTLKTTVSSFKLFDANEPMLEARS</sequence>
<dbReference type="KEGG" id="buz:AYM40_28640"/>
<evidence type="ECO:0000313" key="3">
    <source>
        <dbReference type="EMBL" id="ANB76226.1"/>
    </source>
</evidence>
<gene>
    <name evidence="3" type="ORF">AYM40_28640</name>
</gene>
<evidence type="ECO:0000256" key="1">
    <source>
        <dbReference type="ARBA" id="ARBA00022481"/>
    </source>
</evidence>
<organism evidence="3 4">
    <name type="scientific">Paraburkholderia phytofirmans OLGA172</name>
    <dbReference type="NCBI Taxonomy" id="1417228"/>
    <lineage>
        <taxon>Bacteria</taxon>
        <taxon>Pseudomonadati</taxon>
        <taxon>Pseudomonadota</taxon>
        <taxon>Betaproteobacteria</taxon>
        <taxon>Burkholderiales</taxon>
        <taxon>Burkholderiaceae</taxon>
        <taxon>Paraburkholderia</taxon>
    </lineage>
</organism>
<dbReference type="GO" id="GO:0004888">
    <property type="term" value="F:transmembrane signaling receptor activity"/>
    <property type="evidence" value="ECO:0007669"/>
    <property type="project" value="TreeGrafter"/>
</dbReference>
<evidence type="ECO:0008006" key="5">
    <source>
        <dbReference type="Google" id="ProtNLM"/>
    </source>
</evidence>
<dbReference type="EMBL" id="CP014579">
    <property type="protein sequence ID" value="ANB76226.1"/>
    <property type="molecule type" value="Genomic_DNA"/>
</dbReference>
<reference evidence="3 4" key="1">
    <citation type="journal article" date="2016" name="Gene">
        <title>PacBio SMRT assembly of a complex multi-replicon genome reveals chlorocatechol degradative operon in a region of genome plasticity.</title>
        <authorList>
            <person name="Ricker N."/>
            <person name="Shen S.Y."/>
            <person name="Goordial J."/>
            <person name="Jin S."/>
            <person name="Fulthorpe R.R."/>
        </authorList>
    </citation>
    <scope>NUCLEOTIDE SEQUENCE [LARGE SCALE GENOMIC DNA]</scope>
    <source>
        <strain evidence="3 4">OLGA172</strain>
    </source>
</reference>
<comment type="similarity">
    <text evidence="2">Belongs to the methyl-accepting chemotaxis (MCP) protein family.</text>
</comment>
<dbReference type="InterPro" id="IPR051310">
    <property type="entry name" value="MCP_chemotaxis"/>
</dbReference>
<protein>
    <recommendedName>
        <fullName evidence="5">Methyl-accepting transducer domain-containing protein</fullName>
    </recommendedName>
</protein>
<accession>A0A160FTR4</accession>
<dbReference type="AlphaFoldDB" id="A0A160FTR4"/>
<dbReference type="STRING" id="1804984.AYM40_28640"/>
<evidence type="ECO:0000256" key="2">
    <source>
        <dbReference type="ARBA" id="ARBA00029447"/>
    </source>
</evidence>
<keyword evidence="1" id="KW-0488">Methylation</keyword>
<name>A0A160FTR4_9BURK</name>
<evidence type="ECO:0000313" key="4">
    <source>
        <dbReference type="Proteomes" id="UP000076852"/>
    </source>
</evidence>
<dbReference type="Proteomes" id="UP000076852">
    <property type="component" value="Chromosome 2"/>
</dbReference>
<dbReference type="GO" id="GO:0005886">
    <property type="term" value="C:plasma membrane"/>
    <property type="evidence" value="ECO:0007669"/>
    <property type="project" value="TreeGrafter"/>
</dbReference>
<dbReference type="GO" id="GO:0006935">
    <property type="term" value="P:chemotaxis"/>
    <property type="evidence" value="ECO:0007669"/>
    <property type="project" value="TreeGrafter"/>
</dbReference>